<evidence type="ECO:0000313" key="3">
    <source>
        <dbReference type="Proteomes" id="UP000588098"/>
    </source>
</evidence>
<evidence type="ECO:0000313" key="2">
    <source>
        <dbReference type="EMBL" id="MBB5939230.1"/>
    </source>
</evidence>
<comment type="caution">
    <text evidence="2">The sequence shown here is derived from an EMBL/GenBank/DDBJ whole genome shotgun (WGS) entry which is preliminary data.</text>
</comment>
<feature type="compositionally biased region" description="Low complexity" evidence="1">
    <location>
        <begin position="15"/>
        <end position="28"/>
    </location>
</feature>
<reference evidence="2 3" key="1">
    <citation type="submission" date="2020-08" db="EMBL/GenBank/DDBJ databases">
        <title>Genomic Encyclopedia of Type Strains, Phase III (KMG-III): the genomes of soil and plant-associated and newly described type strains.</title>
        <authorList>
            <person name="Whitman W."/>
        </authorList>
    </citation>
    <scope>NUCLEOTIDE SEQUENCE [LARGE SCALE GENOMIC DNA]</scope>
    <source>
        <strain evidence="2 3">CECT 8305</strain>
    </source>
</reference>
<organism evidence="2 3">
    <name type="scientific">Streptomyces zagrosensis</name>
    <dbReference type="NCBI Taxonomy" id="1042984"/>
    <lineage>
        <taxon>Bacteria</taxon>
        <taxon>Bacillati</taxon>
        <taxon>Actinomycetota</taxon>
        <taxon>Actinomycetes</taxon>
        <taxon>Kitasatosporales</taxon>
        <taxon>Streptomycetaceae</taxon>
        <taxon>Streptomyces</taxon>
    </lineage>
</organism>
<proteinExistence type="predicted"/>
<dbReference type="Proteomes" id="UP000588098">
    <property type="component" value="Unassembled WGS sequence"/>
</dbReference>
<name>A0A7W9QFC8_9ACTN</name>
<evidence type="ECO:0000256" key="1">
    <source>
        <dbReference type="SAM" id="MobiDB-lite"/>
    </source>
</evidence>
<dbReference type="RefSeq" id="WP_312867109.1">
    <property type="nucleotide sequence ID" value="NZ_JACHJL010000022.1"/>
</dbReference>
<gene>
    <name evidence="2" type="ORF">FHS42_006323</name>
</gene>
<accession>A0A7W9QFC8</accession>
<dbReference type="EMBL" id="JACHJL010000022">
    <property type="protein sequence ID" value="MBB5939230.1"/>
    <property type="molecule type" value="Genomic_DNA"/>
</dbReference>
<dbReference type="AlphaFoldDB" id="A0A7W9QFC8"/>
<protein>
    <submittedName>
        <fullName evidence="2">Uncharacterized protein</fullName>
    </submittedName>
</protein>
<keyword evidence="3" id="KW-1185">Reference proteome</keyword>
<feature type="region of interest" description="Disordered" evidence="1">
    <location>
        <begin position="1"/>
        <end position="28"/>
    </location>
</feature>
<sequence>MPPSDRGQDVGGVGALPAAPADQADGPDVLQRQAEKSVRPVFLSQALAEVGEHAVVEAGVFQLPTQGVCEVDPAAHGLGGLPVGQFQQEL</sequence>